<dbReference type="Gene3D" id="1.10.10.160">
    <property type="match status" value="1"/>
</dbReference>
<dbReference type="KEGG" id="dru:Desru_1000"/>
<dbReference type="Gene3D" id="1.10.486.10">
    <property type="entry name" value="PCRA, domain 4"/>
    <property type="match status" value="1"/>
</dbReference>
<evidence type="ECO:0000313" key="15">
    <source>
        <dbReference type="EMBL" id="AEG59275.1"/>
    </source>
</evidence>
<feature type="binding site" evidence="11">
    <location>
        <begin position="494"/>
        <end position="501"/>
    </location>
    <ligand>
        <name>ATP</name>
        <dbReference type="ChEBI" id="CHEBI:30616"/>
    </ligand>
</feature>
<feature type="domain" description="UvrD-like helicase C-terminal" evidence="14">
    <location>
        <begin position="744"/>
        <end position="1024"/>
    </location>
</feature>
<dbReference type="InterPro" id="IPR014016">
    <property type="entry name" value="UvrD-like_ATP-bd"/>
</dbReference>
<dbReference type="InterPro" id="IPR016195">
    <property type="entry name" value="Pol/histidinol_Pase-like"/>
</dbReference>
<dbReference type="PANTHER" id="PTHR11070:SF2">
    <property type="entry name" value="ATP-DEPENDENT DNA HELICASE SRS2"/>
    <property type="match status" value="1"/>
</dbReference>
<comment type="similarity">
    <text evidence="1">Belongs to the helicase family. UvrD subfamily.</text>
</comment>
<dbReference type="CDD" id="cd19067">
    <property type="entry name" value="PfuEndoQ-like"/>
    <property type="match status" value="1"/>
</dbReference>
<keyword evidence="7" id="KW-0413">Isomerase</keyword>
<dbReference type="InterPro" id="IPR000212">
    <property type="entry name" value="DNA_helicase_UvrD/REP"/>
</dbReference>
<name>F6DL54_DESRL</name>
<dbReference type="eggNOG" id="COG0210">
    <property type="taxonomic scope" value="Bacteria"/>
</dbReference>
<evidence type="ECO:0000256" key="12">
    <source>
        <dbReference type="SAM" id="MobiDB-lite"/>
    </source>
</evidence>
<evidence type="ECO:0000256" key="6">
    <source>
        <dbReference type="ARBA" id="ARBA00023125"/>
    </source>
</evidence>
<dbReference type="InterPro" id="IPR027417">
    <property type="entry name" value="P-loop_NTPase"/>
</dbReference>
<dbReference type="InterPro" id="IPR014017">
    <property type="entry name" value="DNA_helicase_UvrD-like_C"/>
</dbReference>
<dbReference type="GO" id="GO:0005524">
    <property type="term" value="F:ATP binding"/>
    <property type="evidence" value="ECO:0007669"/>
    <property type="project" value="UniProtKB-UniRule"/>
</dbReference>
<dbReference type="PANTHER" id="PTHR11070">
    <property type="entry name" value="UVRD / RECB / PCRA DNA HELICASE FAMILY MEMBER"/>
    <property type="match status" value="1"/>
</dbReference>
<evidence type="ECO:0000256" key="3">
    <source>
        <dbReference type="ARBA" id="ARBA00022801"/>
    </source>
</evidence>
<protein>
    <recommendedName>
        <fullName evidence="9">DNA 3'-5' helicase</fullName>
        <ecNumber evidence="9">5.6.2.4</ecNumber>
    </recommendedName>
</protein>
<keyword evidence="4 11" id="KW-0347">Helicase</keyword>
<reference evidence="15 16" key="2">
    <citation type="journal article" date="2012" name="Stand. Genomic Sci.">
        <title>Complete genome sequence of the sulfate-reducing firmicute Desulfotomaculum ruminis type strain (DL(T)).</title>
        <authorList>
            <person name="Spring S."/>
            <person name="Visser M."/>
            <person name="Lu M."/>
            <person name="Copeland A."/>
            <person name="Lapidus A."/>
            <person name="Lucas S."/>
            <person name="Cheng J.F."/>
            <person name="Han C."/>
            <person name="Tapia R."/>
            <person name="Goodwin L.A."/>
            <person name="Pitluck S."/>
            <person name="Ivanova N."/>
            <person name="Land M."/>
            <person name="Hauser L."/>
            <person name="Larimer F."/>
            <person name="Rohde M."/>
            <person name="Goker M."/>
            <person name="Detter J.C."/>
            <person name="Kyrpides N.C."/>
            <person name="Woyke T."/>
            <person name="Schaap P.J."/>
            <person name="Plugge C.M."/>
            <person name="Muyzer G."/>
            <person name="Kuever J."/>
            <person name="Pereira I.A."/>
            <person name="Parshina S.N."/>
            <person name="Bernier-Latmani R."/>
            <person name="Stams A.J."/>
            <person name="Klenk H.P."/>
        </authorList>
    </citation>
    <scope>NUCLEOTIDE SEQUENCE [LARGE SCALE GENOMIC DNA]</scope>
    <source>
        <strain evidence="16">ATCC 23193 / DSM 2154 / NCIB 8452 / DL</strain>
    </source>
</reference>
<evidence type="ECO:0000256" key="1">
    <source>
        <dbReference type="ARBA" id="ARBA00009922"/>
    </source>
</evidence>
<dbReference type="GO" id="GO:0016887">
    <property type="term" value="F:ATP hydrolysis activity"/>
    <property type="evidence" value="ECO:0007669"/>
    <property type="project" value="RHEA"/>
</dbReference>
<dbReference type="OrthoDB" id="9810135at2"/>
<dbReference type="GO" id="GO:0043138">
    <property type="term" value="F:3'-5' DNA helicase activity"/>
    <property type="evidence" value="ECO:0007669"/>
    <property type="project" value="UniProtKB-EC"/>
</dbReference>
<dbReference type="EMBL" id="CP002780">
    <property type="protein sequence ID" value="AEG59275.1"/>
    <property type="molecule type" value="Genomic_DNA"/>
</dbReference>
<evidence type="ECO:0000256" key="7">
    <source>
        <dbReference type="ARBA" id="ARBA00023235"/>
    </source>
</evidence>
<dbReference type="InterPro" id="IPR013986">
    <property type="entry name" value="DExx_box_DNA_helicase_dom_sf"/>
</dbReference>
<evidence type="ECO:0000256" key="10">
    <source>
        <dbReference type="ARBA" id="ARBA00048988"/>
    </source>
</evidence>
<evidence type="ECO:0000313" key="16">
    <source>
        <dbReference type="Proteomes" id="UP000009234"/>
    </source>
</evidence>
<evidence type="ECO:0000259" key="13">
    <source>
        <dbReference type="PROSITE" id="PS51198"/>
    </source>
</evidence>
<gene>
    <name evidence="15" type="ordered locus">Desru_1000</name>
</gene>
<dbReference type="eggNOG" id="COG1379">
    <property type="taxonomic scope" value="Bacteria"/>
</dbReference>
<evidence type="ECO:0000256" key="4">
    <source>
        <dbReference type="ARBA" id="ARBA00022806"/>
    </source>
</evidence>
<feature type="domain" description="UvrD-like helicase ATP-binding" evidence="13">
    <location>
        <begin position="473"/>
        <end position="743"/>
    </location>
</feature>
<dbReference type="Proteomes" id="UP000009234">
    <property type="component" value="Chromosome"/>
</dbReference>
<dbReference type="GO" id="GO:0003677">
    <property type="term" value="F:DNA binding"/>
    <property type="evidence" value="ECO:0007669"/>
    <property type="project" value="UniProtKB-KW"/>
</dbReference>
<dbReference type="Pfam" id="PF00580">
    <property type="entry name" value="UvrD-helicase"/>
    <property type="match status" value="1"/>
</dbReference>
<dbReference type="HOGENOM" id="CLU_005571_0_0_9"/>
<feature type="region of interest" description="Disordered" evidence="12">
    <location>
        <begin position="434"/>
        <end position="470"/>
    </location>
</feature>
<dbReference type="AlphaFoldDB" id="F6DL54"/>
<dbReference type="GO" id="GO:0000725">
    <property type="term" value="P:recombinational repair"/>
    <property type="evidence" value="ECO:0007669"/>
    <property type="project" value="TreeGrafter"/>
</dbReference>
<evidence type="ECO:0000256" key="8">
    <source>
        <dbReference type="ARBA" id="ARBA00034617"/>
    </source>
</evidence>
<sequence>MFIADFHIHSKYSRATSRDCVPEILEMWARRKGINVIGTGDFTHPAWREELKEKLIPSGEGLYVLKNNFRQEDPVAGADFQPQFIVSGEISSIYKKNGRVRKVHNLILLPGLDYAESISRRLEAIGNLHSDGRPILGLDSRDLLEIVLEQCPEAIFIPAHIWTPHFSLYGAYSGFDHIQECFEDLTPYIYALETGLSSDPPMNWRLSALDQFTLISNSDAHSPANLAREANLFAAEPSYPGILQALKNRHSQEFYGTLEFFPEEGKYHYDGHRACKVCWKPADTIAAAGLCPVCGGKITVGVLHRLEALADRKEGYIPPAAKHFESLVPLHEVIASSMGLSAASVKVKGKYQDLIRNLGPELFILREATLQDIELAAGPYIAEGVRRLRCGKIDIQPGFDGEYGKIKVMDKSEITLLSGQLCFLSSSTTENQPSALKEKKAAQALPPAPTSPDACLPEGGEAAIKTDSPDRPYGLNPEQWEAVSSPHPAIAVMAGPGTGKTKTLVGRIAHMVENCGVDPSRITAVTFTNQAAKEMRLRLEIHFGDKRTARAMTIGTFHSLCLQILSKGKDGKNIVLIDEQNALSMVGDILKDLQLKISPREAMKQISLLKNDASATGDKKKSDVPAEVHELYRSQLQRYGVLDYDDLLLEVLKLFEGSPEERKNRRLEKPFSYLLVDEFQDINEVQYRLLKAWGRKSENIFIIGDPDQSIYGFRGSDFRYFEKFKEDFPGLCQVRLVQNYRSTPEIIHCATSVISREPFLGPERCLEAKRAKGAPVRLIEAQNEFSEALFVAKEINRMVGGIDMLDTLKGSAANKKRPVPEHPRAFSDIAILYRTNRQARILEQCLLQEGIQYVVAGRDEFLGEQPVREAIAFFSFLLNPGDMLSLRLFLQAESTYTADLRQKVLEEYAALEKNVSSLVGILERIAPPPNIPDKHGNLIERLRKYEPMVHKEKPGKLMAAWINDNALSDLKSMELLLQTAVLYDKMPSFMQNLVLGQESDVVRNGGKAYSSDAVSLMTLHGAKGLEFPVVFLCGVNDGLIPLKNSKQDLDPGEERRLFYVGLTRARDELLLLTSRTPSPFIDDLPEENLVTEKAGTPKQGPQFKQVSLFNL</sequence>
<organism evidence="15 16">
    <name type="scientific">Desulforamulus ruminis (strain ATCC 23193 / DSM 2154 / NCIMB 8452 / DL)</name>
    <name type="common">Desulfotomaculum ruminis</name>
    <dbReference type="NCBI Taxonomy" id="696281"/>
    <lineage>
        <taxon>Bacteria</taxon>
        <taxon>Bacillati</taxon>
        <taxon>Bacillota</taxon>
        <taxon>Clostridia</taxon>
        <taxon>Eubacteriales</taxon>
        <taxon>Peptococcaceae</taxon>
        <taxon>Desulforamulus</taxon>
    </lineage>
</organism>
<accession>F6DL54</accession>
<keyword evidence="5 11" id="KW-0067">ATP-binding</keyword>
<dbReference type="CDD" id="cd18807">
    <property type="entry name" value="SF1_C_UvrD"/>
    <property type="match status" value="1"/>
</dbReference>
<reference evidence="16" key="1">
    <citation type="submission" date="2011-05" db="EMBL/GenBank/DDBJ databases">
        <title>Complete sequence of Desulfotomaculum ruminis DSM 2154.</title>
        <authorList>
            <person name="Lucas S."/>
            <person name="Copeland A."/>
            <person name="Lapidus A."/>
            <person name="Cheng J.-F."/>
            <person name="Goodwin L."/>
            <person name="Pitluck S."/>
            <person name="Lu M."/>
            <person name="Detter J.C."/>
            <person name="Han C."/>
            <person name="Tapia R."/>
            <person name="Land M."/>
            <person name="Hauser L."/>
            <person name="Kyrpides N."/>
            <person name="Ivanova N."/>
            <person name="Mikhailova N."/>
            <person name="Pagani I."/>
            <person name="Stams A.J.M."/>
            <person name="Plugge C.M."/>
            <person name="Muyzer G."/>
            <person name="Kuever J."/>
            <person name="Parshina S.N."/>
            <person name="Ivanova A.E."/>
            <person name="Nazina T.N."/>
            <person name="Brambilla E."/>
            <person name="Spring S."/>
            <person name="Klenk H.-P."/>
            <person name="Woyke T."/>
        </authorList>
    </citation>
    <scope>NUCLEOTIDE SEQUENCE [LARGE SCALE GENOMIC DNA]</scope>
    <source>
        <strain evidence="16">ATCC 23193 / DSM 2154 / NCIB 8452 / DL</strain>
    </source>
</reference>
<evidence type="ECO:0000259" key="14">
    <source>
        <dbReference type="PROSITE" id="PS51217"/>
    </source>
</evidence>
<dbReference type="Gene3D" id="3.20.20.140">
    <property type="entry name" value="Metal-dependent hydrolases"/>
    <property type="match status" value="1"/>
</dbReference>
<keyword evidence="3 11" id="KW-0378">Hydrolase</keyword>
<comment type="catalytic activity">
    <reaction evidence="10">
        <text>ATP + H2O = ADP + phosphate + H(+)</text>
        <dbReference type="Rhea" id="RHEA:13065"/>
        <dbReference type="ChEBI" id="CHEBI:15377"/>
        <dbReference type="ChEBI" id="CHEBI:15378"/>
        <dbReference type="ChEBI" id="CHEBI:30616"/>
        <dbReference type="ChEBI" id="CHEBI:43474"/>
        <dbReference type="ChEBI" id="CHEBI:456216"/>
        <dbReference type="EC" id="5.6.2.4"/>
    </reaction>
</comment>
<dbReference type="SUPFAM" id="SSF52540">
    <property type="entry name" value="P-loop containing nucleoside triphosphate hydrolases"/>
    <property type="match status" value="1"/>
</dbReference>
<dbReference type="Pfam" id="PF13361">
    <property type="entry name" value="UvrD_C"/>
    <property type="match status" value="2"/>
</dbReference>
<dbReference type="SUPFAM" id="SSF89550">
    <property type="entry name" value="PHP domain-like"/>
    <property type="match status" value="1"/>
</dbReference>
<dbReference type="CDD" id="cd17932">
    <property type="entry name" value="DEXQc_UvrD"/>
    <property type="match status" value="1"/>
</dbReference>
<dbReference type="PROSITE" id="PS51198">
    <property type="entry name" value="UVRD_HELICASE_ATP_BIND"/>
    <property type="match status" value="1"/>
</dbReference>
<evidence type="ECO:0000256" key="5">
    <source>
        <dbReference type="ARBA" id="ARBA00022840"/>
    </source>
</evidence>
<comment type="catalytic activity">
    <reaction evidence="8">
        <text>Couples ATP hydrolysis with the unwinding of duplex DNA by translocating in the 3'-5' direction.</text>
        <dbReference type="EC" id="5.6.2.4"/>
    </reaction>
</comment>
<keyword evidence="2 11" id="KW-0547">Nucleotide-binding</keyword>
<dbReference type="PROSITE" id="PS51217">
    <property type="entry name" value="UVRD_HELICASE_CTER"/>
    <property type="match status" value="1"/>
</dbReference>
<evidence type="ECO:0000256" key="2">
    <source>
        <dbReference type="ARBA" id="ARBA00022741"/>
    </source>
</evidence>
<dbReference type="STRING" id="696281.Desru_1000"/>
<evidence type="ECO:0000256" key="11">
    <source>
        <dbReference type="PROSITE-ProRule" id="PRU00560"/>
    </source>
</evidence>
<dbReference type="RefSeq" id="WP_013841046.1">
    <property type="nucleotide sequence ID" value="NC_015589.1"/>
</dbReference>
<dbReference type="Gene3D" id="3.40.50.300">
    <property type="entry name" value="P-loop containing nucleotide triphosphate hydrolases"/>
    <property type="match status" value="2"/>
</dbReference>
<evidence type="ECO:0000256" key="9">
    <source>
        <dbReference type="ARBA" id="ARBA00034808"/>
    </source>
</evidence>
<keyword evidence="6" id="KW-0238">DNA-binding</keyword>
<proteinExistence type="inferred from homology"/>
<dbReference type="EC" id="5.6.2.4" evidence="9"/>
<keyword evidence="16" id="KW-1185">Reference proteome</keyword>